<dbReference type="PANTHER" id="PTHR48277">
    <property type="entry name" value="MITOCHONDRIAL RIBOSOMAL PROTEIN S5"/>
    <property type="match status" value="1"/>
</dbReference>
<dbReference type="EMBL" id="AP017470">
    <property type="protein sequence ID" value="BBB32913.1"/>
    <property type="molecule type" value="Genomic_DNA"/>
</dbReference>
<accession>A0A7R6PFR4</accession>
<evidence type="ECO:0000256" key="2">
    <source>
        <dbReference type="ARBA" id="ARBA00008945"/>
    </source>
</evidence>
<dbReference type="InterPro" id="IPR005324">
    <property type="entry name" value="Ribosomal_uS5_C"/>
</dbReference>
<dbReference type="InterPro" id="IPR020568">
    <property type="entry name" value="Ribosomal_Su5_D2-typ_SF"/>
</dbReference>
<dbReference type="Pfam" id="PF03719">
    <property type="entry name" value="Ribosomal_S5_C"/>
    <property type="match status" value="1"/>
</dbReference>
<evidence type="ECO:0000256" key="1">
    <source>
        <dbReference type="ARBA" id="ARBA00003093"/>
    </source>
</evidence>
<keyword evidence="5 8" id="KW-0689">Ribosomal protein</keyword>
<evidence type="ECO:0000256" key="6">
    <source>
        <dbReference type="ARBA" id="ARBA00023274"/>
    </source>
</evidence>
<organism evidence="11 12">
    <name type="scientific">Thermotomaculum hydrothermale</name>
    <dbReference type="NCBI Taxonomy" id="981385"/>
    <lineage>
        <taxon>Bacteria</taxon>
        <taxon>Pseudomonadati</taxon>
        <taxon>Acidobacteriota</taxon>
        <taxon>Holophagae</taxon>
        <taxon>Thermotomaculales</taxon>
        <taxon>Thermotomaculaceae</taxon>
        <taxon>Thermotomaculum</taxon>
    </lineage>
</organism>
<dbReference type="SUPFAM" id="SSF54768">
    <property type="entry name" value="dsRNA-binding domain-like"/>
    <property type="match status" value="1"/>
</dbReference>
<dbReference type="FunFam" id="3.30.230.10:FF:000002">
    <property type="entry name" value="30S ribosomal protein S5"/>
    <property type="match status" value="1"/>
</dbReference>
<dbReference type="InterPro" id="IPR005712">
    <property type="entry name" value="Ribosomal_uS5_bac-type"/>
</dbReference>
<keyword evidence="12" id="KW-1185">Reference proteome</keyword>
<dbReference type="NCBIfam" id="TIGR01021">
    <property type="entry name" value="rpsE_bact"/>
    <property type="match status" value="1"/>
</dbReference>
<dbReference type="Gene3D" id="3.30.230.10">
    <property type="match status" value="1"/>
</dbReference>
<comment type="similarity">
    <text evidence="2 8 9">Belongs to the universal ribosomal protein uS5 family.</text>
</comment>
<comment type="function">
    <text evidence="8">With S4 and S12 plays an important role in translational accuracy.</text>
</comment>
<reference evidence="11 12" key="1">
    <citation type="journal article" date="2012" name="Extremophiles">
        <title>Thermotomaculum hydrothermale gen. nov., sp. nov., a novel heterotrophic thermophile within the phylum Acidobacteria from a deep-sea hydrothermal vent chimney in the Southern Okinawa Trough.</title>
        <authorList>
            <person name="Izumi H."/>
            <person name="Nunoura T."/>
            <person name="Miyazaki M."/>
            <person name="Mino S."/>
            <person name="Toki T."/>
            <person name="Takai K."/>
            <person name="Sako Y."/>
            <person name="Sawabe T."/>
            <person name="Nakagawa S."/>
        </authorList>
    </citation>
    <scope>NUCLEOTIDE SEQUENCE [LARGE SCALE GENOMIC DNA]</scope>
    <source>
        <strain evidence="11 12">AC55</strain>
    </source>
</reference>
<dbReference type="GO" id="GO:0015935">
    <property type="term" value="C:small ribosomal subunit"/>
    <property type="evidence" value="ECO:0007669"/>
    <property type="project" value="InterPro"/>
</dbReference>
<evidence type="ECO:0000256" key="8">
    <source>
        <dbReference type="HAMAP-Rule" id="MF_01307"/>
    </source>
</evidence>
<evidence type="ECO:0000313" key="11">
    <source>
        <dbReference type="EMBL" id="BBB32913.1"/>
    </source>
</evidence>
<dbReference type="GO" id="GO:0005737">
    <property type="term" value="C:cytoplasm"/>
    <property type="evidence" value="ECO:0007669"/>
    <property type="project" value="UniProtKB-ARBA"/>
</dbReference>
<evidence type="ECO:0000256" key="9">
    <source>
        <dbReference type="RuleBase" id="RU003823"/>
    </source>
</evidence>
<evidence type="ECO:0000259" key="10">
    <source>
        <dbReference type="PROSITE" id="PS50881"/>
    </source>
</evidence>
<feature type="domain" description="S5 DRBM" evidence="10">
    <location>
        <begin position="11"/>
        <end position="74"/>
    </location>
</feature>
<keyword evidence="3 8" id="KW-0699">rRNA-binding</keyword>
<comment type="subunit">
    <text evidence="8">Part of the 30S ribosomal subunit. Contacts proteins S4 and S8.</text>
</comment>
<dbReference type="GO" id="GO:0006412">
    <property type="term" value="P:translation"/>
    <property type="evidence" value="ECO:0007669"/>
    <property type="project" value="UniProtKB-UniRule"/>
</dbReference>
<comment type="domain">
    <text evidence="8">The N-terminal domain interacts with the head of the 30S subunit; the C-terminal domain interacts with the body and contacts protein S4. The interaction surface between S4 and S5 is involved in control of translational fidelity.</text>
</comment>
<dbReference type="GO" id="GO:0042254">
    <property type="term" value="P:ribosome biogenesis"/>
    <property type="evidence" value="ECO:0007669"/>
    <property type="project" value="UniProtKB-ARBA"/>
</dbReference>
<dbReference type="FunFam" id="3.30.160.20:FF:000001">
    <property type="entry name" value="30S ribosomal protein S5"/>
    <property type="match status" value="1"/>
</dbReference>
<dbReference type="InterPro" id="IPR014721">
    <property type="entry name" value="Ribsml_uS5_D2-typ_fold_subgr"/>
</dbReference>
<dbReference type="InterPro" id="IPR018192">
    <property type="entry name" value="Ribosomal_uS5_N_CS"/>
</dbReference>
<name>A0A7R6PFR4_9BACT</name>
<dbReference type="PROSITE" id="PS00585">
    <property type="entry name" value="RIBOSOMAL_S5"/>
    <property type="match status" value="1"/>
</dbReference>
<dbReference type="PROSITE" id="PS50881">
    <property type="entry name" value="S5_DSRBD"/>
    <property type="match status" value="1"/>
</dbReference>
<dbReference type="Pfam" id="PF00333">
    <property type="entry name" value="Ribosomal_S5"/>
    <property type="match status" value="1"/>
</dbReference>
<sequence length="171" mass="18571">MVNISQTQDEFVDRVVYIGRVTKVVKGGKNFSFNALCVVGDEKGKVGYGLGKALEVPAAIRKGIKKAKKNLIEVPIVNHTIPYEVWGHFGASRVMLKPAKPGTGVIAGATVRAVVESAGIKDIVTKCYGSTNPHNVVKATIDALKQLKYPEEIMEMRFGSAREKEREEGGE</sequence>
<dbReference type="InterPro" id="IPR000851">
    <property type="entry name" value="Ribosomal_uS5"/>
</dbReference>
<keyword evidence="4 8" id="KW-0694">RNA-binding</keyword>
<dbReference type="AlphaFoldDB" id="A0A7R6PFR4"/>
<gene>
    <name evidence="8 11" type="primary">rpsE</name>
    <name evidence="11" type="ORF">TTHT_1401</name>
</gene>
<protein>
    <recommendedName>
        <fullName evidence="7 8">Small ribosomal subunit protein uS5</fullName>
    </recommendedName>
</protein>
<dbReference type="InterPro" id="IPR013810">
    <property type="entry name" value="Ribosomal_uS5_N"/>
</dbReference>
<evidence type="ECO:0000256" key="5">
    <source>
        <dbReference type="ARBA" id="ARBA00022980"/>
    </source>
</evidence>
<dbReference type="HAMAP" id="MF_01307_B">
    <property type="entry name" value="Ribosomal_uS5_B"/>
    <property type="match status" value="1"/>
</dbReference>
<proteinExistence type="inferred from homology"/>
<evidence type="ECO:0000256" key="3">
    <source>
        <dbReference type="ARBA" id="ARBA00022730"/>
    </source>
</evidence>
<dbReference type="SUPFAM" id="SSF54211">
    <property type="entry name" value="Ribosomal protein S5 domain 2-like"/>
    <property type="match status" value="1"/>
</dbReference>
<dbReference type="KEGG" id="thyd:TTHT_1401"/>
<dbReference type="Proteomes" id="UP000595564">
    <property type="component" value="Chromosome"/>
</dbReference>
<keyword evidence="6 8" id="KW-0687">Ribonucleoprotein</keyword>
<dbReference type="Gene3D" id="3.30.160.20">
    <property type="match status" value="1"/>
</dbReference>
<evidence type="ECO:0000256" key="7">
    <source>
        <dbReference type="ARBA" id="ARBA00035255"/>
    </source>
</evidence>
<dbReference type="GO" id="GO:0003735">
    <property type="term" value="F:structural constituent of ribosome"/>
    <property type="evidence" value="ECO:0007669"/>
    <property type="project" value="UniProtKB-UniRule"/>
</dbReference>
<dbReference type="GO" id="GO:0019843">
    <property type="term" value="F:rRNA binding"/>
    <property type="evidence" value="ECO:0007669"/>
    <property type="project" value="UniProtKB-UniRule"/>
</dbReference>
<evidence type="ECO:0000313" key="12">
    <source>
        <dbReference type="Proteomes" id="UP000595564"/>
    </source>
</evidence>
<evidence type="ECO:0000256" key="4">
    <source>
        <dbReference type="ARBA" id="ARBA00022884"/>
    </source>
</evidence>
<comment type="function">
    <text evidence="1 8">Located at the back of the 30S subunit body where it stabilizes the conformation of the head with respect to the body.</text>
</comment>
<dbReference type="PANTHER" id="PTHR48277:SF1">
    <property type="entry name" value="MITOCHONDRIAL RIBOSOMAL PROTEIN S5"/>
    <property type="match status" value="1"/>
</dbReference>
<dbReference type="RefSeq" id="WP_201327215.1">
    <property type="nucleotide sequence ID" value="NZ_AP017470.1"/>
</dbReference>